<accession>A0A7S3K4R0</accession>
<protein>
    <recommendedName>
        <fullName evidence="5">XPA C-terminal domain-containing protein</fullName>
    </recommendedName>
</protein>
<dbReference type="InterPro" id="IPR037129">
    <property type="entry name" value="XPA_sf"/>
</dbReference>
<organism evidence="6">
    <name type="scientific">Aureoumbra lagunensis</name>
    <dbReference type="NCBI Taxonomy" id="44058"/>
    <lineage>
        <taxon>Eukaryota</taxon>
        <taxon>Sar</taxon>
        <taxon>Stramenopiles</taxon>
        <taxon>Ochrophyta</taxon>
        <taxon>Pelagophyceae</taxon>
        <taxon>Pelagomonadales</taxon>
        <taxon>Aureoumbra</taxon>
    </lineage>
</organism>
<evidence type="ECO:0000256" key="3">
    <source>
        <dbReference type="ARBA" id="ARBA00023242"/>
    </source>
</evidence>
<dbReference type="PANTHER" id="PTHR10142">
    <property type="entry name" value="DNA REPAIR PROTEIN COMPLEMENTING XP-A CELLS"/>
    <property type="match status" value="1"/>
</dbReference>
<proteinExistence type="predicted"/>
<dbReference type="SUPFAM" id="SSF46955">
    <property type="entry name" value="Putative DNA-binding domain"/>
    <property type="match status" value="1"/>
</dbReference>
<evidence type="ECO:0000256" key="1">
    <source>
        <dbReference type="ARBA" id="ARBA00004123"/>
    </source>
</evidence>
<comment type="subcellular location">
    <subcellularLocation>
        <location evidence="1">Nucleus</location>
    </subcellularLocation>
</comment>
<keyword evidence="2" id="KW-0862">Zinc</keyword>
<dbReference type="GO" id="GO:0000110">
    <property type="term" value="C:nucleotide-excision repair factor 1 complex"/>
    <property type="evidence" value="ECO:0007669"/>
    <property type="project" value="TreeGrafter"/>
</dbReference>
<dbReference type="GO" id="GO:0070914">
    <property type="term" value="P:UV-damage excision repair"/>
    <property type="evidence" value="ECO:0007669"/>
    <property type="project" value="TreeGrafter"/>
</dbReference>
<name>A0A7S3K4R0_9STRA</name>
<dbReference type="GO" id="GO:0003684">
    <property type="term" value="F:damaged DNA binding"/>
    <property type="evidence" value="ECO:0007669"/>
    <property type="project" value="InterPro"/>
</dbReference>
<dbReference type="GO" id="GO:0000715">
    <property type="term" value="P:nucleotide-excision repair, DNA damage recognition"/>
    <property type="evidence" value="ECO:0007669"/>
    <property type="project" value="TreeGrafter"/>
</dbReference>
<dbReference type="PANTHER" id="PTHR10142:SF0">
    <property type="entry name" value="DNA REPAIR PROTEIN COMPLEMENTING XP-A CELLS"/>
    <property type="match status" value="1"/>
</dbReference>
<evidence type="ECO:0000259" key="5">
    <source>
        <dbReference type="Pfam" id="PF05181"/>
    </source>
</evidence>
<dbReference type="GO" id="GO:0006284">
    <property type="term" value="P:base-excision repair"/>
    <property type="evidence" value="ECO:0007669"/>
    <property type="project" value="TreeGrafter"/>
</dbReference>
<dbReference type="InterPro" id="IPR000465">
    <property type="entry name" value="XPA/RAD14"/>
</dbReference>
<gene>
    <name evidence="6" type="ORF">ALAG00032_LOCUS15725</name>
</gene>
<sequence>METPPSKQEERNSKLELTPEQRKRIAQNRLQAEQRRRLHDAKIQQAKREEGCRECGNIQIDEAIKKWFGIHVCNTHRQSRDFELLTATDATKEYLLPKSTLKVLPSMNKLNPRGFAHPMKLYLRMHLESAAEARWGSEEKIEEEKAKRRRAAWERNYKGASQCFDDDEIPYKKKKDSSD</sequence>
<reference evidence="6" key="1">
    <citation type="submission" date="2021-01" db="EMBL/GenBank/DDBJ databases">
        <authorList>
            <person name="Corre E."/>
            <person name="Pelletier E."/>
            <person name="Niang G."/>
            <person name="Scheremetjew M."/>
            <person name="Finn R."/>
            <person name="Kale V."/>
            <person name="Holt S."/>
            <person name="Cochrane G."/>
            <person name="Meng A."/>
            <person name="Brown T."/>
            <person name="Cohen L."/>
        </authorList>
    </citation>
    <scope>NUCLEOTIDE SEQUENCE</scope>
    <source>
        <strain evidence="6">CCMP1510</strain>
    </source>
</reference>
<dbReference type="GO" id="GO:1901255">
    <property type="term" value="P:nucleotide-excision repair involved in interstrand cross-link repair"/>
    <property type="evidence" value="ECO:0007669"/>
    <property type="project" value="TreeGrafter"/>
</dbReference>
<evidence type="ECO:0000313" key="6">
    <source>
        <dbReference type="EMBL" id="CAE0374921.1"/>
    </source>
</evidence>
<dbReference type="Pfam" id="PF05181">
    <property type="entry name" value="XPA_C"/>
    <property type="match status" value="1"/>
</dbReference>
<dbReference type="AlphaFoldDB" id="A0A7S3K4R0"/>
<dbReference type="InterPro" id="IPR022656">
    <property type="entry name" value="XPA_C"/>
</dbReference>
<dbReference type="Gene3D" id="3.90.530.10">
    <property type="entry name" value="XPA C-terminal domain"/>
    <property type="match status" value="1"/>
</dbReference>
<dbReference type="EMBL" id="HBIJ01023762">
    <property type="protein sequence ID" value="CAE0374921.1"/>
    <property type="molecule type" value="Transcribed_RNA"/>
</dbReference>
<feature type="domain" description="XPA C-terminal" evidence="5">
    <location>
        <begin position="82"/>
        <end position="125"/>
    </location>
</feature>
<keyword evidence="3" id="KW-0539">Nucleus</keyword>
<evidence type="ECO:0000256" key="4">
    <source>
        <dbReference type="SAM" id="MobiDB-lite"/>
    </source>
</evidence>
<dbReference type="InterPro" id="IPR009061">
    <property type="entry name" value="DNA-bd_dom_put_sf"/>
</dbReference>
<feature type="compositionally biased region" description="Basic and acidic residues" evidence="4">
    <location>
        <begin position="7"/>
        <end position="22"/>
    </location>
</feature>
<feature type="region of interest" description="Disordered" evidence="4">
    <location>
        <begin position="1"/>
        <end position="22"/>
    </location>
</feature>
<evidence type="ECO:0000256" key="2">
    <source>
        <dbReference type="ARBA" id="ARBA00022833"/>
    </source>
</evidence>